<keyword evidence="2" id="KW-0805">Transcription regulation</keyword>
<evidence type="ECO:0000256" key="4">
    <source>
        <dbReference type="ARBA" id="ARBA00023163"/>
    </source>
</evidence>
<dbReference type="InterPro" id="IPR036390">
    <property type="entry name" value="WH_DNA-bd_sf"/>
</dbReference>
<evidence type="ECO:0000259" key="5">
    <source>
        <dbReference type="PROSITE" id="PS50931"/>
    </source>
</evidence>
<evidence type="ECO:0000313" key="6">
    <source>
        <dbReference type="EMBL" id="CCH68494.1"/>
    </source>
</evidence>
<dbReference type="InterPro" id="IPR000847">
    <property type="entry name" value="LysR_HTH_N"/>
</dbReference>
<dbReference type="eggNOG" id="COG0583">
    <property type="taxonomic scope" value="Bacteria"/>
</dbReference>
<dbReference type="SUPFAM" id="SSF53850">
    <property type="entry name" value="Periplasmic binding protein-like II"/>
    <property type="match status" value="1"/>
</dbReference>
<accession>N0E0L9</accession>
<dbReference type="PROSITE" id="PS50931">
    <property type="entry name" value="HTH_LYSR"/>
    <property type="match status" value="1"/>
</dbReference>
<dbReference type="GO" id="GO:0003677">
    <property type="term" value="F:DNA binding"/>
    <property type="evidence" value="ECO:0007669"/>
    <property type="project" value="UniProtKB-KW"/>
</dbReference>
<dbReference type="Pfam" id="PF00126">
    <property type="entry name" value="HTH_1"/>
    <property type="match status" value="1"/>
</dbReference>
<evidence type="ECO:0000256" key="3">
    <source>
        <dbReference type="ARBA" id="ARBA00023125"/>
    </source>
</evidence>
<keyword evidence="3" id="KW-0238">DNA-binding</keyword>
<comment type="caution">
    <text evidence="6">The sequence shown here is derived from an EMBL/GenBank/DDBJ whole genome shotgun (WGS) entry which is preliminary data.</text>
</comment>
<dbReference type="GO" id="GO:0003700">
    <property type="term" value="F:DNA-binding transcription factor activity"/>
    <property type="evidence" value="ECO:0007669"/>
    <property type="project" value="InterPro"/>
</dbReference>
<dbReference type="PANTHER" id="PTHR30346:SF29">
    <property type="entry name" value="LYSR SUBSTRATE-BINDING"/>
    <property type="match status" value="1"/>
</dbReference>
<dbReference type="Gene3D" id="1.10.10.10">
    <property type="entry name" value="Winged helix-like DNA-binding domain superfamily/Winged helix DNA-binding domain"/>
    <property type="match status" value="1"/>
</dbReference>
<dbReference type="Pfam" id="PF03466">
    <property type="entry name" value="LysR_substrate"/>
    <property type="match status" value="1"/>
</dbReference>
<dbReference type="RefSeq" id="WP_010851398.1">
    <property type="nucleotide sequence ID" value="NZ_HF570956.1"/>
</dbReference>
<keyword evidence="7" id="KW-1185">Reference proteome</keyword>
<dbReference type="STRING" id="1193181.BN10_1010009"/>
<reference evidence="6 7" key="1">
    <citation type="journal article" date="2013" name="ISME J.">
        <title>A metabolic model for members of the genus Tetrasphaera involved in enhanced biological phosphorus removal.</title>
        <authorList>
            <person name="Kristiansen R."/>
            <person name="Nguyen H.T.T."/>
            <person name="Saunders A.M."/>
            <person name="Nielsen J.L."/>
            <person name="Wimmer R."/>
            <person name="Le V.Q."/>
            <person name="McIlroy S.J."/>
            <person name="Petrovski S."/>
            <person name="Seviour R.J."/>
            <person name="Calteau A."/>
            <person name="Nielsen K.L."/>
            <person name="Nielsen P.H."/>
        </authorList>
    </citation>
    <scope>NUCLEOTIDE SEQUENCE [LARGE SCALE GENOMIC DNA]</scope>
    <source>
        <strain evidence="6 7">Lp2</strain>
    </source>
</reference>
<dbReference type="EMBL" id="CAIZ01000004">
    <property type="protein sequence ID" value="CCH68494.1"/>
    <property type="molecule type" value="Genomic_DNA"/>
</dbReference>
<protein>
    <submittedName>
        <fullName evidence="6">Putative LysR-family transcriptional regulator</fullName>
    </submittedName>
</protein>
<dbReference type="Proteomes" id="UP000013167">
    <property type="component" value="Unassembled WGS sequence"/>
</dbReference>
<dbReference type="InterPro" id="IPR005119">
    <property type="entry name" value="LysR_subst-bd"/>
</dbReference>
<evidence type="ECO:0000256" key="1">
    <source>
        <dbReference type="ARBA" id="ARBA00009437"/>
    </source>
</evidence>
<dbReference type="SUPFAM" id="SSF46785">
    <property type="entry name" value="Winged helix' DNA-binding domain"/>
    <property type="match status" value="1"/>
</dbReference>
<evidence type="ECO:0000256" key="2">
    <source>
        <dbReference type="ARBA" id="ARBA00023015"/>
    </source>
</evidence>
<dbReference type="OrthoDB" id="4131546at2"/>
<dbReference type="GO" id="GO:0032993">
    <property type="term" value="C:protein-DNA complex"/>
    <property type="evidence" value="ECO:0007669"/>
    <property type="project" value="TreeGrafter"/>
</dbReference>
<sequence length="302" mass="33034">MLDPHRLGVFQSVMVTGSVQEAADNLRMTPSAVSQHIAALQRQTGLDLFDRVGRGIVPTAAAEALIAQAETVLQQWHRLDDYVADLRDGRTGRLVLGYFPSAGSTLLPSIVRQITAEFPDLVVELVLTEVGARSTIPDIDVAMDHTENTRRPGYRKVPLTEDPYILAVHHEHPLARRRAVTLTDLKGEGWVSNDSFANPGHRIVLAACAAKGFTPRFTVQAQDHHSALGFVAAGVGITVLPRLAARIIPDGVVRVRITDPPVRQLVAMVREGGVRNAVADRVLDLLVRLSRHPSRRQRVQPS</sequence>
<dbReference type="Gene3D" id="3.40.190.10">
    <property type="entry name" value="Periplasmic binding protein-like II"/>
    <property type="match status" value="2"/>
</dbReference>
<gene>
    <name evidence="6" type="ORF">BN10_1010009</name>
</gene>
<feature type="domain" description="HTH lysR-type" evidence="5">
    <location>
        <begin position="2"/>
        <end position="59"/>
    </location>
</feature>
<dbReference type="InterPro" id="IPR036388">
    <property type="entry name" value="WH-like_DNA-bd_sf"/>
</dbReference>
<proteinExistence type="inferred from homology"/>
<organism evidence="6 7">
    <name type="scientific">Phycicoccus elongatus Lp2</name>
    <dbReference type="NCBI Taxonomy" id="1193181"/>
    <lineage>
        <taxon>Bacteria</taxon>
        <taxon>Bacillati</taxon>
        <taxon>Actinomycetota</taxon>
        <taxon>Actinomycetes</taxon>
        <taxon>Micrococcales</taxon>
        <taxon>Intrasporangiaceae</taxon>
        <taxon>Phycicoccus</taxon>
    </lineage>
</organism>
<dbReference type="PANTHER" id="PTHR30346">
    <property type="entry name" value="TRANSCRIPTIONAL DUAL REGULATOR HCAR-RELATED"/>
    <property type="match status" value="1"/>
</dbReference>
<dbReference type="HOGENOM" id="CLU_039613_6_0_11"/>
<evidence type="ECO:0000313" key="7">
    <source>
        <dbReference type="Proteomes" id="UP000013167"/>
    </source>
</evidence>
<comment type="similarity">
    <text evidence="1">Belongs to the LysR transcriptional regulatory family.</text>
</comment>
<name>N0E0L9_9MICO</name>
<dbReference type="AlphaFoldDB" id="N0E0L9"/>
<keyword evidence="4" id="KW-0804">Transcription</keyword>